<evidence type="ECO:0000259" key="1">
    <source>
        <dbReference type="Pfam" id="PF08241"/>
    </source>
</evidence>
<dbReference type="InterPro" id="IPR029063">
    <property type="entry name" value="SAM-dependent_MTases_sf"/>
</dbReference>
<feature type="domain" description="Methyltransferase type 11" evidence="1">
    <location>
        <begin position="43"/>
        <end position="139"/>
    </location>
</feature>
<name>A0A2H0UQ14_9BACT</name>
<dbReference type="EMBL" id="PFBB01000023">
    <property type="protein sequence ID" value="PIR88471.1"/>
    <property type="molecule type" value="Genomic_DNA"/>
</dbReference>
<dbReference type="Proteomes" id="UP000229615">
    <property type="component" value="Unassembled WGS sequence"/>
</dbReference>
<gene>
    <name evidence="2" type="ORF">COU09_02240</name>
</gene>
<dbReference type="GO" id="GO:0008757">
    <property type="term" value="F:S-adenosylmethionine-dependent methyltransferase activity"/>
    <property type="evidence" value="ECO:0007669"/>
    <property type="project" value="InterPro"/>
</dbReference>
<proteinExistence type="predicted"/>
<dbReference type="InterPro" id="IPR013216">
    <property type="entry name" value="Methyltransf_11"/>
</dbReference>
<sequence>MGNKFEDFRSHEAENEKRDQEELFQSYFYDLALSPEDFGKLILDVGGGRGGFASWAREHNLSDDIYTLDPELKTDEKNKLFAGRVEELPFQNEVFDLVVSHASIPQLFSGGRYEELDKKQLVESAVNEMLRVLRTEGEIRLAPLSRGEIQNWHRPVWEVLRTVLDKLQEDGLITSEEETLGKAPTRFNKNGEAIEGSEEEKILIKIKKMHGK</sequence>
<reference evidence="3" key="1">
    <citation type="submission" date="2017-09" db="EMBL/GenBank/DDBJ databases">
        <title>Depth-based differentiation of microbial function through sediment-hosted aquifers and enrichment of novel symbionts in the deep terrestrial subsurface.</title>
        <authorList>
            <person name="Probst A.J."/>
            <person name="Ladd B."/>
            <person name="Jarett J.K."/>
            <person name="Geller-Mcgrath D.E."/>
            <person name="Sieber C.M.K."/>
            <person name="Emerson J.B."/>
            <person name="Anantharaman K."/>
            <person name="Thomas B.C."/>
            <person name="Malmstrom R."/>
            <person name="Stieglmeier M."/>
            <person name="Klingl A."/>
            <person name="Woyke T."/>
            <person name="Ryan C.M."/>
            <person name="Banfield J.F."/>
        </authorList>
    </citation>
    <scope>NUCLEOTIDE SEQUENCE [LARGE SCALE GENOMIC DNA]</scope>
</reference>
<dbReference type="Pfam" id="PF08241">
    <property type="entry name" value="Methyltransf_11"/>
    <property type="match status" value="1"/>
</dbReference>
<dbReference type="Gene3D" id="3.40.50.150">
    <property type="entry name" value="Vaccinia Virus protein VP39"/>
    <property type="match status" value="1"/>
</dbReference>
<protein>
    <recommendedName>
        <fullName evidence="1">Methyltransferase type 11 domain-containing protein</fullName>
    </recommendedName>
</protein>
<dbReference type="AlphaFoldDB" id="A0A2H0UQ14"/>
<evidence type="ECO:0000313" key="2">
    <source>
        <dbReference type="EMBL" id="PIR88471.1"/>
    </source>
</evidence>
<comment type="caution">
    <text evidence="2">The sequence shown here is derived from an EMBL/GenBank/DDBJ whole genome shotgun (WGS) entry which is preliminary data.</text>
</comment>
<evidence type="ECO:0000313" key="3">
    <source>
        <dbReference type="Proteomes" id="UP000229615"/>
    </source>
</evidence>
<organism evidence="2 3">
    <name type="scientific">Candidatus Harrisonbacteria bacterium CG10_big_fil_rev_8_21_14_0_10_44_23</name>
    <dbReference type="NCBI Taxonomy" id="1974585"/>
    <lineage>
        <taxon>Bacteria</taxon>
        <taxon>Candidatus Harrisoniibacteriota</taxon>
    </lineage>
</organism>
<dbReference type="SUPFAM" id="SSF53335">
    <property type="entry name" value="S-adenosyl-L-methionine-dependent methyltransferases"/>
    <property type="match status" value="1"/>
</dbReference>
<accession>A0A2H0UQ14</accession>